<dbReference type="InterPro" id="IPR014030">
    <property type="entry name" value="Ketoacyl_synth_N"/>
</dbReference>
<proteinExistence type="predicted"/>
<reference evidence="2" key="1">
    <citation type="journal article" date="2019" name="bioRxiv">
        <title>The Genome of the Zebra Mussel, Dreissena polymorpha: A Resource for Invasive Species Research.</title>
        <authorList>
            <person name="McCartney M.A."/>
            <person name="Auch B."/>
            <person name="Kono T."/>
            <person name="Mallez S."/>
            <person name="Zhang Y."/>
            <person name="Obille A."/>
            <person name="Becker A."/>
            <person name="Abrahante J.E."/>
            <person name="Garbe J."/>
            <person name="Badalamenti J.P."/>
            <person name="Herman A."/>
            <person name="Mangelson H."/>
            <person name="Liachko I."/>
            <person name="Sullivan S."/>
            <person name="Sone E.D."/>
            <person name="Koren S."/>
            <person name="Silverstein K.A.T."/>
            <person name="Beckman K.B."/>
            <person name="Gohl D.M."/>
        </authorList>
    </citation>
    <scope>NUCLEOTIDE SEQUENCE</scope>
    <source>
        <strain evidence="2">Duluth1</strain>
        <tissue evidence="2">Whole animal</tissue>
    </source>
</reference>
<dbReference type="EMBL" id="JAIWYP010000005">
    <property type="protein sequence ID" value="KAH3816727.1"/>
    <property type="molecule type" value="Genomic_DNA"/>
</dbReference>
<evidence type="ECO:0000259" key="1">
    <source>
        <dbReference type="Pfam" id="PF00109"/>
    </source>
</evidence>
<comment type="caution">
    <text evidence="2">The sequence shown here is derived from an EMBL/GenBank/DDBJ whole genome shotgun (WGS) entry which is preliminary data.</text>
</comment>
<dbReference type="Pfam" id="PF00109">
    <property type="entry name" value="ketoacyl-synt"/>
    <property type="match status" value="1"/>
</dbReference>
<dbReference type="AlphaFoldDB" id="A0A9D4JQX5"/>
<gene>
    <name evidence="2" type="ORF">DPMN_118248</name>
</gene>
<dbReference type="InterPro" id="IPR016039">
    <property type="entry name" value="Thiolase-like"/>
</dbReference>
<dbReference type="Gene3D" id="3.40.47.10">
    <property type="match status" value="1"/>
</dbReference>
<name>A0A9D4JQX5_DREPO</name>
<dbReference type="GO" id="GO:0016746">
    <property type="term" value="F:acyltransferase activity"/>
    <property type="evidence" value="ECO:0007669"/>
    <property type="project" value="InterPro"/>
</dbReference>
<organism evidence="2 3">
    <name type="scientific">Dreissena polymorpha</name>
    <name type="common">Zebra mussel</name>
    <name type="synonym">Mytilus polymorpha</name>
    <dbReference type="NCBI Taxonomy" id="45954"/>
    <lineage>
        <taxon>Eukaryota</taxon>
        <taxon>Metazoa</taxon>
        <taxon>Spiralia</taxon>
        <taxon>Lophotrochozoa</taxon>
        <taxon>Mollusca</taxon>
        <taxon>Bivalvia</taxon>
        <taxon>Autobranchia</taxon>
        <taxon>Heteroconchia</taxon>
        <taxon>Euheterodonta</taxon>
        <taxon>Imparidentia</taxon>
        <taxon>Neoheterodontei</taxon>
        <taxon>Myida</taxon>
        <taxon>Dreissenoidea</taxon>
        <taxon>Dreissenidae</taxon>
        <taxon>Dreissena</taxon>
    </lineage>
</organism>
<protein>
    <recommendedName>
        <fullName evidence="1">Beta-ketoacyl synthase-like N-terminal domain-containing protein</fullName>
    </recommendedName>
</protein>
<dbReference type="Proteomes" id="UP000828390">
    <property type="component" value="Unassembled WGS sequence"/>
</dbReference>
<feature type="domain" description="Beta-ketoacyl synthase-like N-terminal" evidence="1">
    <location>
        <begin position="2"/>
        <end position="38"/>
    </location>
</feature>
<accession>A0A9D4JQX5</accession>
<reference evidence="2" key="2">
    <citation type="submission" date="2020-11" db="EMBL/GenBank/DDBJ databases">
        <authorList>
            <person name="McCartney M.A."/>
            <person name="Auch B."/>
            <person name="Kono T."/>
            <person name="Mallez S."/>
            <person name="Becker A."/>
            <person name="Gohl D.M."/>
            <person name="Silverstein K.A.T."/>
            <person name="Koren S."/>
            <person name="Bechman K.B."/>
            <person name="Herman A."/>
            <person name="Abrahante J.E."/>
            <person name="Garbe J."/>
        </authorList>
    </citation>
    <scope>NUCLEOTIDE SEQUENCE</scope>
    <source>
        <strain evidence="2">Duluth1</strain>
        <tissue evidence="2">Whole animal</tissue>
    </source>
</reference>
<evidence type="ECO:0000313" key="2">
    <source>
        <dbReference type="EMBL" id="KAH3816727.1"/>
    </source>
</evidence>
<evidence type="ECO:0000313" key="3">
    <source>
        <dbReference type="Proteomes" id="UP000828390"/>
    </source>
</evidence>
<sequence>MMDPQQRLVLQCVHMALEDGGITRVELQRGKTGVYIGKIEKKGILNSERKIR</sequence>
<keyword evidence="3" id="KW-1185">Reference proteome</keyword>
<dbReference type="SUPFAM" id="SSF53901">
    <property type="entry name" value="Thiolase-like"/>
    <property type="match status" value="1"/>
</dbReference>